<evidence type="ECO:0000259" key="2">
    <source>
        <dbReference type="Pfam" id="PF19780"/>
    </source>
</evidence>
<gene>
    <name evidence="3" type="ORF">FHS30_002436</name>
</gene>
<proteinExistence type="predicted"/>
<feature type="domain" description="DUF6265" evidence="2">
    <location>
        <begin position="35"/>
        <end position="140"/>
    </location>
</feature>
<evidence type="ECO:0000313" key="3">
    <source>
        <dbReference type="EMBL" id="MBB3169228.1"/>
    </source>
</evidence>
<feature type="signal peptide" evidence="1">
    <location>
        <begin position="1"/>
        <end position="22"/>
    </location>
</feature>
<keyword evidence="1" id="KW-0732">Signal</keyword>
<evidence type="ECO:0000256" key="1">
    <source>
        <dbReference type="SAM" id="SignalP"/>
    </source>
</evidence>
<dbReference type="Proteomes" id="UP000559987">
    <property type="component" value="Unassembled WGS sequence"/>
</dbReference>
<protein>
    <recommendedName>
        <fullName evidence="2">DUF6265 domain-containing protein</fullName>
    </recommendedName>
</protein>
<evidence type="ECO:0000313" key="4">
    <source>
        <dbReference type="Proteomes" id="UP000559987"/>
    </source>
</evidence>
<feature type="chain" id="PRO_5032464966" description="DUF6265 domain-containing protein" evidence="1">
    <location>
        <begin position="23"/>
        <end position="157"/>
    </location>
</feature>
<keyword evidence="4" id="KW-1185">Reference proteome</keyword>
<reference evidence="3 4" key="1">
    <citation type="submission" date="2020-08" db="EMBL/GenBank/DDBJ databases">
        <title>Genomic Encyclopedia of Type Strains, Phase III (KMG-III): the genomes of soil and plant-associated and newly described type strains.</title>
        <authorList>
            <person name="Whitman W."/>
        </authorList>
    </citation>
    <scope>NUCLEOTIDE SEQUENCE [LARGE SCALE GENOMIC DNA]</scope>
    <source>
        <strain evidence="3 4">CECT 8571</strain>
    </source>
</reference>
<comment type="caution">
    <text evidence="3">The sequence shown here is derived from an EMBL/GenBank/DDBJ whole genome shotgun (WGS) entry which is preliminary data.</text>
</comment>
<dbReference type="InterPro" id="IPR046232">
    <property type="entry name" value="DUF6265"/>
</dbReference>
<organism evidence="3 4">
    <name type="scientific">Simiduia aestuariiviva</name>
    <dbReference type="NCBI Taxonomy" id="1510459"/>
    <lineage>
        <taxon>Bacteria</taxon>
        <taxon>Pseudomonadati</taxon>
        <taxon>Pseudomonadota</taxon>
        <taxon>Gammaproteobacteria</taxon>
        <taxon>Cellvibrionales</taxon>
        <taxon>Cellvibrionaceae</taxon>
        <taxon>Simiduia</taxon>
    </lineage>
</organism>
<dbReference type="EMBL" id="JACHXZ010000003">
    <property type="protein sequence ID" value="MBB3169228.1"/>
    <property type="molecule type" value="Genomic_DNA"/>
</dbReference>
<accession>A0A839UUR3</accession>
<dbReference type="AlphaFoldDB" id="A0A839UUR3"/>
<name>A0A839UUR3_9GAMM</name>
<dbReference type="RefSeq" id="WP_183910709.1">
    <property type="nucleotide sequence ID" value="NZ_JACHXZ010000003.1"/>
</dbReference>
<sequence>MNIVNVKPALLLCGFLSATCFGATPCSSLTALEGLVGVWESRSGDQLFRERWTQVSEDTFEGQGEAYTENAPQSSESLRLLSMSNQVFYLAKVNHNPLPVAFVLSSCAANTFVFENSGHDFPKQITYRLTGDAQLSVHVSDGKDKGFTLDFIRAGNH</sequence>
<dbReference type="Pfam" id="PF19780">
    <property type="entry name" value="DUF6265"/>
    <property type="match status" value="1"/>
</dbReference>